<dbReference type="Pfam" id="PF01370">
    <property type="entry name" value="Epimerase"/>
    <property type="match status" value="1"/>
</dbReference>
<dbReference type="SUPFAM" id="SSF51735">
    <property type="entry name" value="NAD(P)-binding Rossmann-fold domains"/>
    <property type="match status" value="1"/>
</dbReference>
<dbReference type="EMBL" id="CP087164">
    <property type="protein sequence ID" value="UGS38169.1"/>
    <property type="molecule type" value="Genomic_DNA"/>
</dbReference>
<dbReference type="RefSeq" id="WP_259312199.1">
    <property type="nucleotide sequence ID" value="NZ_CP087164.1"/>
</dbReference>
<dbReference type="KEGG" id="sbae:DSM104329_04592"/>
<protein>
    <recommendedName>
        <fullName evidence="1">NAD-dependent epimerase/dehydratase domain-containing protein</fullName>
    </recommendedName>
</protein>
<name>A0A9E6Y142_9ACTN</name>
<dbReference type="Proteomes" id="UP001162834">
    <property type="component" value="Chromosome"/>
</dbReference>
<dbReference type="InterPro" id="IPR050177">
    <property type="entry name" value="Lipid_A_modif_metabolic_enz"/>
</dbReference>
<proteinExistence type="predicted"/>
<evidence type="ECO:0000259" key="1">
    <source>
        <dbReference type="Pfam" id="PF01370"/>
    </source>
</evidence>
<organism evidence="2 3">
    <name type="scientific">Capillimicrobium parvum</name>
    <dbReference type="NCBI Taxonomy" id="2884022"/>
    <lineage>
        <taxon>Bacteria</taxon>
        <taxon>Bacillati</taxon>
        <taxon>Actinomycetota</taxon>
        <taxon>Thermoleophilia</taxon>
        <taxon>Solirubrobacterales</taxon>
        <taxon>Capillimicrobiaceae</taxon>
        <taxon>Capillimicrobium</taxon>
    </lineage>
</organism>
<sequence>MGLTVAVTGPTGGIGKPLLRSLERAREVERVVGMARRPFDPSPLRKVEYRRGDVTNPDDVAALVEGADVVVHLAFIIVAGSEGSEAVNLEGSRNVFRAAVDAGAKRLVYARRSPPTASTRTIRRP</sequence>
<evidence type="ECO:0000313" key="2">
    <source>
        <dbReference type="EMBL" id="UGS38169.1"/>
    </source>
</evidence>
<gene>
    <name evidence="2" type="ORF">DSM104329_04592</name>
</gene>
<dbReference type="InterPro" id="IPR001509">
    <property type="entry name" value="Epimerase_deHydtase"/>
</dbReference>
<feature type="domain" description="NAD-dependent epimerase/dehydratase" evidence="1">
    <location>
        <begin position="5"/>
        <end position="110"/>
    </location>
</feature>
<accession>A0A9E6Y142</accession>
<evidence type="ECO:0000313" key="3">
    <source>
        <dbReference type="Proteomes" id="UP001162834"/>
    </source>
</evidence>
<keyword evidence="3" id="KW-1185">Reference proteome</keyword>
<dbReference type="Gene3D" id="3.40.50.720">
    <property type="entry name" value="NAD(P)-binding Rossmann-like Domain"/>
    <property type="match status" value="1"/>
</dbReference>
<dbReference type="PANTHER" id="PTHR43245">
    <property type="entry name" value="BIFUNCTIONAL POLYMYXIN RESISTANCE PROTEIN ARNA"/>
    <property type="match status" value="1"/>
</dbReference>
<reference evidence="2" key="1">
    <citation type="journal article" date="2022" name="Int. J. Syst. Evol. Microbiol.">
        <title>Pseudomonas aegrilactucae sp. nov. and Pseudomonas morbosilactucae sp. nov., pathogens causing bacterial rot of lettuce in Japan.</title>
        <authorList>
            <person name="Sawada H."/>
            <person name="Fujikawa T."/>
            <person name="Satou M."/>
        </authorList>
    </citation>
    <scope>NUCLEOTIDE SEQUENCE</scope>
    <source>
        <strain evidence="2">0166_1</strain>
    </source>
</reference>
<dbReference type="InterPro" id="IPR036291">
    <property type="entry name" value="NAD(P)-bd_dom_sf"/>
</dbReference>
<dbReference type="AlphaFoldDB" id="A0A9E6Y142"/>